<proteinExistence type="inferred from homology"/>
<feature type="domain" description="YknX-like C-terminal permuted SH3-like" evidence="4">
    <location>
        <begin position="289"/>
        <end position="356"/>
    </location>
</feature>
<dbReference type="Gene3D" id="1.10.287.470">
    <property type="entry name" value="Helix hairpin bin"/>
    <property type="match status" value="1"/>
</dbReference>
<dbReference type="Pfam" id="PF25917">
    <property type="entry name" value="BSH_RND"/>
    <property type="match status" value="1"/>
</dbReference>
<evidence type="ECO:0000259" key="4">
    <source>
        <dbReference type="Pfam" id="PF25989"/>
    </source>
</evidence>
<evidence type="ECO:0000259" key="2">
    <source>
        <dbReference type="Pfam" id="PF25917"/>
    </source>
</evidence>
<dbReference type="GO" id="GO:1990281">
    <property type="term" value="C:efflux pump complex"/>
    <property type="evidence" value="ECO:0007669"/>
    <property type="project" value="TreeGrafter"/>
</dbReference>
<dbReference type="Gene3D" id="2.40.50.100">
    <property type="match status" value="1"/>
</dbReference>
<sequence length="377" mass="40391">MNKAVTTGALVAVIAVVGGLAYWAGTRSGSAPVAAAPAKSPAGSPPPGIAVEASRVVSLSLPQALTAVGSLRSDETVIVRPEIAGRVATIHFREGERTAKGDVLVKLDDSVQRADSDRARANLTLSKSKFERAEDLRTKGFISSQAKDEAENNFRVAQSDAELTEAKLQKMTIKAPFSGTVGLRMVSVGDYVKEGQDIVNLEALDPLKVDFRVPEIFHTQVKDRQSLQITLDALPDKAYDGQVFAINPLIDANGRSIVIRAQVPNKDGRLRPGMFARVRLFTSESKPTIVVPEESLFPIGDEKFVYKVVDSKALRQKVTIGARREGRVEIVEGLTPEDVVVTAGGMKLREGVAVRVANTPAPATPVGRNETPPPNKS</sequence>
<dbReference type="Pfam" id="PF25989">
    <property type="entry name" value="YknX_C"/>
    <property type="match status" value="1"/>
</dbReference>
<dbReference type="AlphaFoldDB" id="A0A6M4GTJ0"/>
<dbReference type="Gene3D" id="2.40.420.20">
    <property type="match status" value="1"/>
</dbReference>
<feature type="domain" description="CusB-like beta-barrel" evidence="3">
    <location>
        <begin position="209"/>
        <end position="281"/>
    </location>
</feature>
<evidence type="ECO:0000313" key="6">
    <source>
        <dbReference type="Proteomes" id="UP000501534"/>
    </source>
</evidence>
<dbReference type="Pfam" id="PF25954">
    <property type="entry name" value="Beta-barrel_RND_2"/>
    <property type="match status" value="1"/>
</dbReference>
<dbReference type="Gene3D" id="2.40.30.170">
    <property type="match status" value="1"/>
</dbReference>
<comment type="similarity">
    <text evidence="1">Belongs to the membrane fusion protein (MFP) (TC 8.A.1) family.</text>
</comment>
<evidence type="ECO:0000259" key="3">
    <source>
        <dbReference type="Pfam" id="PF25954"/>
    </source>
</evidence>
<dbReference type="Proteomes" id="UP000501534">
    <property type="component" value="Chromosome"/>
</dbReference>
<dbReference type="GO" id="GO:0015562">
    <property type="term" value="F:efflux transmembrane transporter activity"/>
    <property type="evidence" value="ECO:0007669"/>
    <property type="project" value="TreeGrafter"/>
</dbReference>
<keyword evidence="6" id="KW-1185">Reference proteome</keyword>
<reference evidence="5 6" key="1">
    <citation type="submission" date="2020-04" db="EMBL/GenBank/DDBJ databases">
        <title>Usitatibacter rugosus gen. nov., sp. nov. and Usitatibacter palustris sp. nov., novel members of Usitatibacteraceae fam. nov. within the order Nitrosomonadales isolated from soil.</title>
        <authorList>
            <person name="Huber K.J."/>
            <person name="Neumann-Schaal M."/>
            <person name="Geppert A."/>
            <person name="Luckner M."/>
            <person name="Wanner G."/>
            <person name="Overmann J."/>
        </authorList>
    </citation>
    <scope>NUCLEOTIDE SEQUENCE [LARGE SCALE GENOMIC DNA]</scope>
    <source>
        <strain evidence="5 6">0125_3</strain>
    </source>
</reference>
<gene>
    <name evidence="5" type="primary">mdtA_2</name>
    <name evidence="5" type="ORF">DSM104443_01707</name>
</gene>
<dbReference type="EMBL" id="CP053069">
    <property type="protein sequence ID" value="QJR10640.1"/>
    <property type="molecule type" value="Genomic_DNA"/>
</dbReference>
<protein>
    <submittedName>
        <fullName evidence="5">Multidrug resistance protein MdtA</fullName>
    </submittedName>
</protein>
<dbReference type="InterPro" id="IPR058792">
    <property type="entry name" value="Beta-barrel_RND_2"/>
</dbReference>
<dbReference type="InterPro" id="IPR058637">
    <property type="entry name" value="YknX-like_C"/>
</dbReference>
<name>A0A6M4GTJ0_9PROT</name>
<dbReference type="KEGG" id="uru:DSM104443_01707"/>
<dbReference type="PANTHER" id="PTHR30469">
    <property type="entry name" value="MULTIDRUG RESISTANCE PROTEIN MDTA"/>
    <property type="match status" value="1"/>
</dbReference>
<dbReference type="RefSeq" id="WP_171091305.1">
    <property type="nucleotide sequence ID" value="NZ_CP053069.1"/>
</dbReference>
<evidence type="ECO:0000256" key="1">
    <source>
        <dbReference type="ARBA" id="ARBA00009477"/>
    </source>
</evidence>
<dbReference type="PANTHER" id="PTHR30469:SF11">
    <property type="entry name" value="BLL4320 PROTEIN"/>
    <property type="match status" value="1"/>
</dbReference>
<dbReference type="InterPro" id="IPR058625">
    <property type="entry name" value="MdtA-like_BSH"/>
</dbReference>
<dbReference type="InterPro" id="IPR006143">
    <property type="entry name" value="RND_pump_MFP"/>
</dbReference>
<dbReference type="NCBIfam" id="TIGR01730">
    <property type="entry name" value="RND_mfp"/>
    <property type="match status" value="1"/>
</dbReference>
<evidence type="ECO:0000313" key="5">
    <source>
        <dbReference type="EMBL" id="QJR10640.1"/>
    </source>
</evidence>
<feature type="domain" description="Multidrug resistance protein MdtA-like barrel-sandwich hybrid" evidence="2">
    <location>
        <begin position="75"/>
        <end position="197"/>
    </location>
</feature>
<dbReference type="FunFam" id="2.40.30.170:FF:000010">
    <property type="entry name" value="Efflux RND transporter periplasmic adaptor subunit"/>
    <property type="match status" value="1"/>
</dbReference>
<accession>A0A6M4GTJ0</accession>
<organism evidence="5 6">
    <name type="scientific">Usitatibacter rugosus</name>
    <dbReference type="NCBI Taxonomy" id="2732067"/>
    <lineage>
        <taxon>Bacteria</taxon>
        <taxon>Pseudomonadati</taxon>
        <taxon>Pseudomonadota</taxon>
        <taxon>Betaproteobacteria</taxon>
        <taxon>Nitrosomonadales</taxon>
        <taxon>Usitatibacteraceae</taxon>
        <taxon>Usitatibacter</taxon>
    </lineage>
</organism>
<dbReference type="SUPFAM" id="SSF111369">
    <property type="entry name" value="HlyD-like secretion proteins"/>
    <property type="match status" value="1"/>
</dbReference>